<dbReference type="Gene3D" id="3.30.420.40">
    <property type="match status" value="1"/>
</dbReference>
<gene>
    <name evidence="7" type="ORF">B4U79_01776</name>
    <name evidence="8" type="ORF">B4U79_13212</name>
</gene>
<dbReference type="PROSITE" id="PS01238">
    <property type="entry name" value="GDA1_CD39_NTPASE"/>
    <property type="match status" value="1"/>
</dbReference>
<dbReference type="GO" id="GO:0017111">
    <property type="term" value="F:ribonucleoside triphosphate phosphatase activity"/>
    <property type="evidence" value="ECO:0007669"/>
    <property type="project" value="TreeGrafter"/>
</dbReference>
<evidence type="ECO:0000313" key="7">
    <source>
        <dbReference type="EMBL" id="RWS12361.1"/>
    </source>
</evidence>
<proteinExistence type="inferred from homology"/>
<keyword evidence="4" id="KW-0547">Nucleotide-binding</keyword>
<dbReference type="GO" id="GO:0005524">
    <property type="term" value="F:ATP binding"/>
    <property type="evidence" value="ECO:0007669"/>
    <property type="project" value="UniProtKB-KW"/>
</dbReference>
<dbReference type="GO" id="GO:0009134">
    <property type="term" value="P:nucleoside diphosphate catabolic process"/>
    <property type="evidence" value="ECO:0007669"/>
    <property type="project" value="TreeGrafter"/>
</dbReference>
<dbReference type="GO" id="GO:0005886">
    <property type="term" value="C:plasma membrane"/>
    <property type="evidence" value="ECO:0007669"/>
    <property type="project" value="TreeGrafter"/>
</dbReference>
<reference evidence="8 9" key="1">
    <citation type="journal article" date="2018" name="Gigascience">
        <title>Genomes of trombidid mites reveal novel predicted allergens and laterally-transferred genes associated with secondary metabolism.</title>
        <authorList>
            <person name="Dong X."/>
            <person name="Chaisiri K."/>
            <person name="Xia D."/>
            <person name="Armstrong S.D."/>
            <person name="Fang Y."/>
            <person name="Donnelly M.J."/>
            <person name="Kadowaki T."/>
            <person name="McGarry J.W."/>
            <person name="Darby A.C."/>
            <person name="Makepeace B.L."/>
        </authorList>
    </citation>
    <scope>NUCLEOTIDE SEQUENCE [LARGE SCALE GENOMIC DNA]</scope>
    <source>
        <strain evidence="8">UoL-WK</strain>
    </source>
</reference>
<dbReference type="Proteomes" id="UP000285301">
    <property type="component" value="Unassembled WGS sequence"/>
</dbReference>
<dbReference type="AlphaFoldDB" id="A0A3S3Q233"/>
<evidence type="ECO:0000256" key="3">
    <source>
        <dbReference type="PIRSR" id="PIRSR600407-1"/>
    </source>
</evidence>
<feature type="binding site" evidence="4">
    <location>
        <begin position="197"/>
        <end position="201"/>
    </location>
    <ligand>
        <name>ATP</name>
        <dbReference type="ChEBI" id="CHEBI:30616"/>
    </ligand>
</feature>
<accession>A0A3S3Q233</accession>
<name>A0A3S3Q233_9ACAR</name>
<dbReference type="GO" id="GO:0004382">
    <property type="term" value="F:GDP phosphatase activity"/>
    <property type="evidence" value="ECO:0007669"/>
    <property type="project" value="TreeGrafter"/>
</dbReference>
<sequence length="501" mass="55946">MAAPVIAILVSLIGSLLIVVGIVLYTATGGDVRHFNDYGISIDAGSSHSGVFLYSWSEDKKVVQKASCRVENGIDDAEEDTDKTVSQLMPCVEQMIEKIKDAEHSIPVILRATAGMRLINARNKALVEKIFNAIYAGLNTLKNEYQKVPLEIERPGLLPGEKEGLFAWIAANFISKIIPPKNREKPDSTVGTLEMGGASAQIAFETSPQNANQKVKLFDQTYHVKTYSNLCYGRDQAFNRLFSLLIQDSGNNKLQIKNPCGNPGVEDKIQAKDLLEEICLNAPNGKNPLSALPPEREYTFIGEPNDSDCKKYVSKMTQIAECNRTFEKCPTINEGGVPNDEIFFAFSNYFRATRGIPYLRDHDSLTLSQFLQAREKFCSIEWKTIENHAKRYCQNDAENCKKLCFSLFFIEGTLNDIYKFTADEWANIKYVKKINDTKMGWTLGQMLVASNQMPGVKPKPPLLPAYGMVLMVLIGIILLILGAIICRKVRSRREPYGQASV</sequence>
<evidence type="ECO:0000256" key="4">
    <source>
        <dbReference type="PIRSR" id="PIRSR600407-2"/>
    </source>
</evidence>
<dbReference type="PANTHER" id="PTHR11782:SF83">
    <property type="entry name" value="GUANOSINE-DIPHOSPHATASE"/>
    <property type="match status" value="1"/>
</dbReference>
<evidence type="ECO:0000256" key="2">
    <source>
        <dbReference type="ARBA" id="ARBA00022801"/>
    </source>
</evidence>
<keyword evidence="9" id="KW-1185">Reference proteome</keyword>
<comment type="caution">
    <text evidence="8">The sequence shown here is derived from an EMBL/GenBank/DDBJ whole genome shotgun (WGS) entry which is preliminary data.</text>
</comment>
<feature type="transmembrane region" description="Helical" evidence="6">
    <location>
        <begin position="463"/>
        <end position="486"/>
    </location>
</feature>
<evidence type="ECO:0000256" key="1">
    <source>
        <dbReference type="ARBA" id="ARBA00009283"/>
    </source>
</evidence>
<evidence type="ECO:0000256" key="6">
    <source>
        <dbReference type="SAM" id="Phobius"/>
    </source>
</evidence>
<dbReference type="STRING" id="1965070.A0A3S3Q233"/>
<dbReference type="OrthoDB" id="6372431at2759"/>
<organism evidence="8 9">
    <name type="scientific">Dinothrombium tinctorium</name>
    <dbReference type="NCBI Taxonomy" id="1965070"/>
    <lineage>
        <taxon>Eukaryota</taxon>
        <taxon>Metazoa</taxon>
        <taxon>Ecdysozoa</taxon>
        <taxon>Arthropoda</taxon>
        <taxon>Chelicerata</taxon>
        <taxon>Arachnida</taxon>
        <taxon>Acari</taxon>
        <taxon>Acariformes</taxon>
        <taxon>Trombidiformes</taxon>
        <taxon>Prostigmata</taxon>
        <taxon>Anystina</taxon>
        <taxon>Parasitengona</taxon>
        <taxon>Trombidioidea</taxon>
        <taxon>Trombidiidae</taxon>
        <taxon>Dinothrombium</taxon>
    </lineage>
</organism>
<comment type="similarity">
    <text evidence="1 5">Belongs to the GDA1/CD39 NTPase family.</text>
</comment>
<dbReference type="EMBL" id="NCKU01001328">
    <property type="protein sequence ID" value="RWS12418.1"/>
    <property type="molecule type" value="Genomic_DNA"/>
</dbReference>
<dbReference type="Pfam" id="PF01150">
    <property type="entry name" value="GDA1_CD39"/>
    <property type="match status" value="1"/>
</dbReference>
<keyword evidence="6" id="KW-1133">Transmembrane helix</keyword>
<evidence type="ECO:0000256" key="5">
    <source>
        <dbReference type="RuleBase" id="RU003833"/>
    </source>
</evidence>
<keyword evidence="6" id="KW-0812">Transmembrane</keyword>
<dbReference type="PANTHER" id="PTHR11782">
    <property type="entry name" value="ADENOSINE/GUANOSINE DIPHOSPHATASE"/>
    <property type="match status" value="1"/>
</dbReference>
<keyword evidence="2 5" id="KW-0378">Hydrolase</keyword>
<evidence type="ECO:0000313" key="8">
    <source>
        <dbReference type="EMBL" id="RWS12418.1"/>
    </source>
</evidence>
<dbReference type="InterPro" id="IPR000407">
    <property type="entry name" value="GDA1_CD39_NTPase"/>
</dbReference>
<feature type="active site" description="Proton acceptor" evidence="3">
    <location>
        <position position="163"/>
    </location>
</feature>
<evidence type="ECO:0000313" key="9">
    <source>
        <dbReference type="Proteomes" id="UP000285301"/>
    </source>
</evidence>
<keyword evidence="4" id="KW-0067">ATP-binding</keyword>
<reference evidence="8" key="2">
    <citation type="submission" date="2018-11" db="EMBL/GenBank/DDBJ databases">
        <title>Trombidioid mite genomics.</title>
        <authorList>
            <person name="Dong X."/>
        </authorList>
    </citation>
    <scope>NUCLEOTIDE SEQUENCE</scope>
    <source>
        <strain evidence="8">UoL-WK</strain>
    </source>
</reference>
<dbReference type="GO" id="GO:0045134">
    <property type="term" value="F:UDP phosphatase activity"/>
    <property type="evidence" value="ECO:0007669"/>
    <property type="project" value="TreeGrafter"/>
</dbReference>
<dbReference type="Gene3D" id="3.30.420.150">
    <property type="entry name" value="Exopolyphosphatase. Domain 2"/>
    <property type="match status" value="1"/>
</dbReference>
<dbReference type="EMBL" id="NCKU01001344">
    <property type="protein sequence ID" value="RWS12361.1"/>
    <property type="molecule type" value="Genomic_DNA"/>
</dbReference>
<keyword evidence="6" id="KW-0472">Membrane</keyword>
<protein>
    <submittedName>
        <fullName evidence="8">Ectonucleoside triphosphate diphosphohydrolase 2-like protein</fullName>
    </submittedName>
</protein>